<dbReference type="EC" id="2.7.13.3" evidence="3"/>
<keyword evidence="10" id="KW-0472">Membrane</keyword>
<keyword evidence="8 13" id="KW-0418">Kinase</keyword>
<keyword evidence="10" id="KW-1133">Transmembrane helix</keyword>
<comment type="subcellular location">
    <subcellularLocation>
        <location evidence="2">Cell membrane</location>
        <topology evidence="2">Multi-pass membrane protein</topology>
    </subcellularLocation>
</comment>
<evidence type="ECO:0000256" key="2">
    <source>
        <dbReference type="ARBA" id="ARBA00004651"/>
    </source>
</evidence>
<evidence type="ECO:0000313" key="13">
    <source>
        <dbReference type="EMBL" id="CTQ42924.1"/>
    </source>
</evidence>
<keyword evidence="14" id="KW-1185">Reference proteome</keyword>
<feature type="transmembrane region" description="Helical" evidence="10">
    <location>
        <begin position="15"/>
        <end position="37"/>
    </location>
</feature>
<proteinExistence type="predicted"/>
<evidence type="ECO:0000259" key="12">
    <source>
        <dbReference type="PROSITE" id="PS50885"/>
    </source>
</evidence>
<evidence type="ECO:0000259" key="11">
    <source>
        <dbReference type="PROSITE" id="PS50109"/>
    </source>
</evidence>
<feature type="domain" description="Histidine kinase" evidence="11">
    <location>
        <begin position="334"/>
        <end position="534"/>
    </location>
</feature>
<dbReference type="STRING" id="187304.B0E33_23400"/>
<evidence type="ECO:0000256" key="1">
    <source>
        <dbReference type="ARBA" id="ARBA00000085"/>
    </source>
</evidence>
<dbReference type="PROSITE" id="PS50109">
    <property type="entry name" value="HIS_KIN"/>
    <property type="match status" value="1"/>
</dbReference>
<dbReference type="CDD" id="cd00082">
    <property type="entry name" value="HisKA"/>
    <property type="match status" value="1"/>
</dbReference>
<keyword evidence="5" id="KW-0597">Phosphoprotein</keyword>
<dbReference type="SMART" id="SM00387">
    <property type="entry name" value="HATPase_c"/>
    <property type="match status" value="1"/>
</dbReference>
<keyword evidence="7" id="KW-0547">Nucleotide-binding</keyword>
<evidence type="ECO:0000313" key="14">
    <source>
        <dbReference type="Proteomes" id="UP000048926"/>
    </source>
</evidence>
<dbReference type="InterPro" id="IPR036097">
    <property type="entry name" value="HisK_dim/P_sf"/>
</dbReference>
<evidence type="ECO:0000256" key="9">
    <source>
        <dbReference type="ARBA" id="ARBA00022840"/>
    </source>
</evidence>
<dbReference type="RefSeq" id="WP_055654989.1">
    <property type="nucleotide sequence ID" value="NZ_CXST01000001.1"/>
</dbReference>
<dbReference type="InterPro" id="IPR003660">
    <property type="entry name" value="HAMP_dom"/>
</dbReference>
<reference evidence="14" key="1">
    <citation type="submission" date="2015-07" db="EMBL/GenBank/DDBJ databases">
        <authorList>
            <person name="Rodrigo-Torres Lidia"/>
            <person name="Arahal R.David."/>
        </authorList>
    </citation>
    <scope>NUCLEOTIDE SEQUENCE [LARGE SCALE GENOMIC DNA]</scope>
    <source>
        <strain evidence="14">CECT 4801</strain>
    </source>
</reference>
<evidence type="ECO:0000256" key="8">
    <source>
        <dbReference type="ARBA" id="ARBA00022777"/>
    </source>
</evidence>
<dbReference type="EMBL" id="CXST01000001">
    <property type="protein sequence ID" value="CTQ42924.1"/>
    <property type="molecule type" value="Genomic_DNA"/>
</dbReference>
<dbReference type="Gene3D" id="6.10.340.10">
    <property type="match status" value="1"/>
</dbReference>
<evidence type="ECO:0000256" key="7">
    <source>
        <dbReference type="ARBA" id="ARBA00022741"/>
    </source>
</evidence>
<dbReference type="PROSITE" id="PS50885">
    <property type="entry name" value="HAMP"/>
    <property type="match status" value="1"/>
</dbReference>
<dbReference type="PRINTS" id="PR00344">
    <property type="entry name" value="BCTRLSENSOR"/>
</dbReference>
<feature type="transmembrane region" description="Helical" evidence="10">
    <location>
        <begin position="251"/>
        <end position="274"/>
    </location>
</feature>
<dbReference type="InterPro" id="IPR050980">
    <property type="entry name" value="2C_sensor_his_kinase"/>
</dbReference>
<dbReference type="GO" id="GO:0000155">
    <property type="term" value="F:phosphorelay sensor kinase activity"/>
    <property type="evidence" value="ECO:0007669"/>
    <property type="project" value="InterPro"/>
</dbReference>
<evidence type="ECO:0000256" key="4">
    <source>
        <dbReference type="ARBA" id="ARBA00022475"/>
    </source>
</evidence>
<dbReference type="Gene3D" id="1.10.287.130">
    <property type="match status" value="1"/>
</dbReference>
<dbReference type="Proteomes" id="UP000048926">
    <property type="component" value="Unassembled WGS sequence"/>
</dbReference>
<dbReference type="OrthoDB" id="9815202at2"/>
<dbReference type="GO" id="GO:0005524">
    <property type="term" value="F:ATP binding"/>
    <property type="evidence" value="ECO:0007669"/>
    <property type="project" value="UniProtKB-KW"/>
</dbReference>
<dbReference type="AlphaFoldDB" id="A0A0M6XYJ5"/>
<dbReference type="Pfam" id="PF00512">
    <property type="entry name" value="HisKA"/>
    <property type="match status" value="1"/>
</dbReference>
<keyword evidence="9" id="KW-0067">ATP-binding</keyword>
<comment type="catalytic activity">
    <reaction evidence="1">
        <text>ATP + protein L-histidine = ADP + protein N-phospho-L-histidine.</text>
        <dbReference type="EC" id="2.7.13.3"/>
    </reaction>
</comment>
<dbReference type="Gene3D" id="3.30.565.10">
    <property type="entry name" value="Histidine kinase-like ATPase, C-terminal domain"/>
    <property type="match status" value="1"/>
</dbReference>
<keyword evidence="10" id="KW-0812">Transmembrane</keyword>
<evidence type="ECO:0000256" key="5">
    <source>
        <dbReference type="ARBA" id="ARBA00022553"/>
    </source>
</evidence>
<dbReference type="SMART" id="SM00388">
    <property type="entry name" value="HisKA"/>
    <property type="match status" value="1"/>
</dbReference>
<evidence type="ECO:0000256" key="3">
    <source>
        <dbReference type="ARBA" id="ARBA00012438"/>
    </source>
</evidence>
<dbReference type="InterPro" id="IPR003661">
    <property type="entry name" value="HisK_dim/P_dom"/>
</dbReference>
<dbReference type="Pfam" id="PF02518">
    <property type="entry name" value="HATPase_c"/>
    <property type="match status" value="1"/>
</dbReference>
<evidence type="ECO:0000256" key="10">
    <source>
        <dbReference type="SAM" id="Phobius"/>
    </source>
</evidence>
<dbReference type="InterPro" id="IPR036890">
    <property type="entry name" value="HATPase_C_sf"/>
</dbReference>
<dbReference type="PANTHER" id="PTHR44936">
    <property type="entry name" value="SENSOR PROTEIN CREC"/>
    <property type="match status" value="1"/>
</dbReference>
<name>A0A0M6XYJ5_9HYPH</name>
<keyword evidence="4" id="KW-1003">Cell membrane</keyword>
<sequence length="543" mass="58818">MILSRTFRDKWRPPLSLVVAGVLGIMLLVPLAGVAFFRVYENQLIETTEAELIGQSAAIAAAMAQRLEEIGGADLPLGPEVAKATEVPGSRSIYLRNPGGSWTPQLPELDLTRTTVLPGRGAPRPAAEPPLLEYLSAGQAVDRILQETQKKTLAGFRVLDFNGVIIAGREDIGLSLAHVEEIKRALSGHYASALRERIVDNPQPIYSISRGTSVRVFVAMPIIVSDRVAGVVYASRTPSNILKEMFVKREAVFWVVVFVLAATFVVGFIFARAITGPIKALTRRSLAIGNGEREALVPLAIHGNREIHALSESMLDMSRKLFDRNDYISTFANHVTHELKTPLTSIQGAAELLKDEGAELSEADREKFLGNILHDTERASKLLNRLRDLARADSVEIGGSCRLSEVATALRRRFEGLEIDLSGEADLPMSAENARIVFENLIDNSRRHAASRVSIVAVPDEKGLTVQVQDDGEGISEGNQDQVFELFFTTRRQSGGTGMGLGIVQALLKAHGAAIRLLPGAGGATFELFFPVRPPAISPASGS</sequence>
<organism evidence="13 14">
    <name type="scientific">Roseibium aggregatum</name>
    <dbReference type="NCBI Taxonomy" id="187304"/>
    <lineage>
        <taxon>Bacteria</taxon>
        <taxon>Pseudomonadati</taxon>
        <taxon>Pseudomonadota</taxon>
        <taxon>Alphaproteobacteria</taxon>
        <taxon>Hyphomicrobiales</taxon>
        <taxon>Stappiaceae</taxon>
        <taxon>Roseibium</taxon>
    </lineage>
</organism>
<dbReference type="InterPro" id="IPR003594">
    <property type="entry name" value="HATPase_dom"/>
</dbReference>
<accession>A0A0M6XYJ5</accession>
<evidence type="ECO:0000256" key="6">
    <source>
        <dbReference type="ARBA" id="ARBA00022679"/>
    </source>
</evidence>
<gene>
    <name evidence="13" type="primary">arlS</name>
    <name evidence="13" type="ORF">LAL4801_01361</name>
</gene>
<dbReference type="SUPFAM" id="SSF55874">
    <property type="entry name" value="ATPase domain of HSP90 chaperone/DNA topoisomerase II/histidine kinase"/>
    <property type="match status" value="1"/>
</dbReference>
<dbReference type="InterPro" id="IPR005467">
    <property type="entry name" value="His_kinase_dom"/>
</dbReference>
<protein>
    <recommendedName>
        <fullName evidence="3">histidine kinase</fullName>
        <ecNumber evidence="3">2.7.13.3</ecNumber>
    </recommendedName>
</protein>
<dbReference type="GO" id="GO:0005886">
    <property type="term" value="C:plasma membrane"/>
    <property type="evidence" value="ECO:0007669"/>
    <property type="project" value="UniProtKB-SubCell"/>
</dbReference>
<dbReference type="SUPFAM" id="SSF47384">
    <property type="entry name" value="Homodimeric domain of signal transducing histidine kinase"/>
    <property type="match status" value="1"/>
</dbReference>
<keyword evidence="6 13" id="KW-0808">Transferase</keyword>
<feature type="domain" description="HAMP" evidence="12">
    <location>
        <begin position="272"/>
        <end position="326"/>
    </location>
</feature>
<dbReference type="InterPro" id="IPR004358">
    <property type="entry name" value="Sig_transdc_His_kin-like_C"/>
</dbReference>
<dbReference type="PANTHER" id="PTHR44936:SF10">
    <property type="entry name" value="SENSOR PROTEIN RSTB"/>
    <property type="match status" value="1"/>
</dbReference>
<dbReference type="CDD" id="cd00075">
    <property type="entry name" value="HATPase"/>
    <property type="match status" value="1"/>
</dbReference>